<accession>A5E6V0</accession>
<dbReference type="PANTHER" id="PTHR46539:SF9">
    <property type="entry name" value="RING-H2 FINGER PROTEIN ATL56"/>
    <property type="match status" value="1"/>
</dbReference>
<dbReference type="SUPFAM" id="SSF57850">
    <property type="entry name" value="RING/U-box"/>
    <property type="match status" value="1"/>
</dbReference>
<dbReference type="InterPro" id="IPR013083">
    <property type="entry name" value="Znf_RING/FYVE/PHD"/>
</dbReference>
<comment type="subcellular location">
    <subcellularLocation>
        <location evidence="1">Membrane</location>
    </subcellularLocation>
</comment>
<keyword evidence="14" id="KW-1185">Reference proteome</keyword>
<evidence type="ECO:0000256" key="4">
    <source>
        <dbReference type="ARBA" id="ARBA00022723"/>
    </source>
</evidence>
<feature type="compositionally biased region" description="Acidic residues" evidence="11">
    <location>
        <begin position="373"/>
        <end position="401"/>
    </location>
</feature>
<name>A5E6V0_LODEL</name>
<dbReference type="GeneID" id="5230565"/>
<evidence type="ECO:0000313" key="14">
    <source>
        <dbReference type="Proteomes" id="UP000001996"/>
    </source>
</evidence>
<dbReference type="eggNOG" id="ENOG502SW0H">
    <property type="taxonomic scope" value="Eukaryota"/>
</dbReference>
<evidence type="ECO:0000256" key="2">
    <source>
        <dbReference type="ARBA" id="ARBA00004906"/>
    </source>
</evidence>
<dbReference type="VEuPathDB" id="FungiDB:LELG_05339"/>
<dbReference type="STRING" id="379508.A5E6V0"/>
<evidence type="ECO:0000259" key="12">
    <source>
        <dbReference type="PROSITE" id="PS50089"/>
    </source>
</evidence>
<dbReference type="OMA" id="FGKSCII"/>
<dbReference type="GO" id="GO:0051603">
    <property type="term" value="P:proteolysis involved in protein catabolic process"/>
    <property type="evidence" value="ECO:0007669"/>
    <property type="project" value="UniProtKB-ARBA"/>
</dbReference>
<feature type="compositionally biased region" description="Polar residues" evidence="11">
    <location>
        <begin position="424"/>
        <end position="435"/>
    </location>
</feature>
<dbReference type="Pfam" id="PF12678">
    <property type="entry name" value="zf-rbx1"/>
    <property type="match status" value="1"/>
</dbReference>
<dbReference type="InterPro" id="IPR001841">
    <property type="entry name" value="Znf_RING"/>
</dbReference>
<dbReference type="EMBL" id="CH981532">
    <property type="protein sequence ID" value="EDK47158.1"/>
    <property type="molecule type" value="Genomic_DNA"/>
</dbReference>
<dbReference type="PROSITE" id="PS50089">
    <property type="entry name" value="ZF_RING_2"/>
    <property type="match status" value="1"/>
</dbReference>
<feature type="domain" description="RING-type" evidence="12">
    <location>
        <begin position="188"/>
        <end position="212"/>
    </location>
</feature>
<reference evidence="13 14" key="1">
    <citation type="journal article" date="2009" name="Nature">
        <title>Evolution of pathogenicity and sexual reproduction in eight Candida genomes.</title>
        <authorList>
            <person name="Butler G."/>
            <person name="Rasmussen M.D."/>
            <person name="Lin M.F."/>
            <person name="Santos M.A."/>
            <person name="Sakthikumar S."/>
            <person name="Munro C.A."/>
            <person name="Rheinbay E."/>
            <person name="Grabherr M."/>
            <person name="Forche A."/>
            <person name="Reedy J.L."/>
            <person name="Agrafioti I."/>
            <person name="Arnaud M.B."/>
            <person name="Bates S."/>
            <person name="Brown A.J."/>
            <person name="Brunke S."/>
            <person name="Costanzo M.C."/>
            <person name="Fitzpatrick D.A."/>
            <person name="de Groot P.W."/>
            <person name="Harris D."/>
            <person name="Hoyer L.L."/>
            <person name="Hube B."/>
            <person name="Klis F.M."/>
            <person name="Kodira C."/>
            <person name="Lennard N."/>
            <person name="Logue M.E."/>
            <person name="Martin R."/>
            <person name="Neiman A.M."/>
            <person name="Nikolaou E."/>
            <person name="Quail M.A."/>
            <person name="Quinn J."/>
            <person name="Santos M.C."/>
            <person name="Schmitzberger F.F."/>
            <person name="Sherlock G."/>
            <person name="Shah P."/>
            <person name="Silverstein K.A."/>
            <person name="Skrzypek M.S."/>
            <person name="Soll D."/>
            <person name="Staggs R."/>
            <person name="Stansfield I."/>
            <person name="Stumpf M.P."/>
            <person name="Sudbery P.E."/>
            <person name="Srikantha T."/>
            <person name="Zeng Q."/>
            <person name="Berman J."/>
            <person name="Berriman M."/>
            <person name="Heitman J."/>
            <person name="Gow N.A."/>
            <person name="Lorenz M.C."/>
            <person name="Birren B.W."/>
            <person name="Kellis M."/>
            <person name="Cuomo C.A."/>
        </authorList>
    </citation>
    <scope>NUCLEOTIDE SEQUENCE [LARGE SCALE GENOMIC DNA]</scope>
    <source>
        <strain evidence="14">ATCC 11503 / BCRC 21390 / CBS 2605 / JCM 1781 / NBRC 1676 / NRRL YB-4239</strain>
    </source>
</reference>
<dbReference type="AlphaFoldDB" id="A5E6V0"/>
<feature type="region of interest" description="Disordered" evidence="11">
    <location>
        <begin position="313"/>
        <end position="473"/>
    </location>
</feature>
<evidence type="ECO:0000256" key="11">
    <source>
        <dbReference type="SAM" id="MobiDB-lite"/>
    </source>
</evidence>
<keyword evidence="7" id="KW-0862">Zinc</keyword>
<evidence type="ECO:0000256" key="9">
    <source>
        <dbReference type="ARBA" id="ARBA00023136"/>
    </source>
</evidence>
<dbReference type="PANTHER" id="PTHR46539">
    <property type="entry name" value="E3 UBIQUITIN-PROTEIN LIGASE ATL42"/>
    <property type="match status" value="1"/>
</dbReference>
<evidence type="ECO:0000256" key="8">
    <source>
        <dbReference type="ARBA" id="ARBA00022989"/>
    </source>
</evidence>
<dbReference type="OrthoDB" id="8062037at2759"/>
<comment type="pathway">
    <text evidence="2">Protein modification; protein ubiquitination.</text>
</comment>
<evidence type="ECO:0000256" key="5">
    <source>
        <dbReference type="ARBA" id="ARBA00022771"/>
    </source>
</evidence>
<evidence type="ECO:0000256" key="7">
    <source>
        <dbReference type="ARBA" id="ARBA00022833"/>
    </source>
</evidence>
<feature type="compositionally biased region" description="Low complexity" evidence="11">
    <location>
        <begin position="436"/>
        <end position="445"/>
    </location>
</feature>
<keyword evidence="4" id="KW-0479">Metal-binding</keyword>
<dbReference type="InParanoid" id="A5E6V0"/>
<gene>
    <name evidence="13" type="ORF">LELG_05339</name>
</gene>
<organism evidence="13 14">
    <name type="scientific">Lodderomyces elongisporus (strain ATCC 11503 / CBS 2605 / JCM 1781 / NBRC 1676 / NRRL YB-4239)</name>
    <name type="common">Yeast</name>
    <name type="synonym">Saccharomyces elongisporus</name>
    <dbReference type="NCBI Taxonomy" id="379508"/>
    <lineage>
        <taxon>Eukaryota</taxon>
        <taxon>Fungi</taxon>
        <taxon>Dikarya</taxon>
        <taxon>Ascomycota</taxon>
        <taxon>Saccharomycotina</taxon>
        <taxon>Pichiomycetes</taxon>
        <taxon>Debaryomycetaceae</taxon>
        <taxon>Candida/Lodderomyces clade</taxon>
        <taxon>Lodderomyces</taxon>
    </lineage>
</organism>
<dbReference type="Proteomes" id="UP000001996">
    <property type="component" value="Unassembled WGS sequence"/>
</dbReference>
<sequence length="473" mass="53734">MDSPFIIDLNLSDDMENNVPFWLRDVFDRVLDSTGIRGRLASDEAIASLIKVDISQILDKDCPICYEKFQTEPIVIEESKAGEQALANKRVTEKLLQDKEFKENLLKEHGIYIEPLETTAKFNDPYMFFPTDLAAEHYSRFPQRNLATFRKVTIEDQFPGYKSEDKENKDKRIEKYKREGHIAVKMPECEHIFGLSCIVEWLKANVSCPLCRREVEAKRHDPKRVKRETIENNVVTNFNNRSDMIEHMMDHSTDVFNPFRRPFNPTITPVTDTHLTQEWATPSNYPRPLRSRDPNIVIPRKFPFGDPFVSTRRLNSLRRTTRDNRRTRNAAAGAASAAATAAAAATTARRRRRRRRATNDSNSTLNSGGGGVNDDDDAIDDDDDIDADVDGDQESDFDEFSDGMRRRRSASNDSSRSARRVNFSPHTTNIDALQDTTTSESESSSIDSASPVNPPASSGNFSDNTGTIRREEN</sequence>
<dbReference type="KEGG" id="lel:PVL30_002432"/>
<proteinExistence type="predicted"/>
<feature type="compositionally biased region" description="Low complexity" evidence="11">
    <location>
        <begin position="329"/>
        <end position="347"/>
    </location>
</feature>
<keyword evidence="6" id="KW-0833">Ubl conjugation pathway</keyword>
<evidence type="ECO:0000256" key="3">
    <source>
        <dbReference type="ARBA" id="ARBA00022692"/>
    </source>
</evidence>
<dbReference type="HOGENOM" id="CLU_051223_0_0_1"/>
<keyword evidence="9" id="KW-0472">Membrane</keyword>
<evidence type="ECO:0000313" key="13">
    <source>
        <dbReference type="EMBL" id="EDK47158.1"/>
    </source>
</evidence>
<keyword evidence="8" id="KW-1133">Transmembrane helix</keyword>
<dbReference type="GO" id="GO:0016567">
    <property type="term" value="P:protein ubiquitination"/>
    <property type="evidence" value="ECO:0007669"/>
    <property type="project" value="UniProtKB-UniPathway"/>
</dbReference>
<keyword evidence="5 10" id="KW-0863">Zinc-finger</keyword>
<evidence type="ECO:0000256" key="6">
    <source>
        <dbReference type="ARBA" id="ARBA00022786"/>
    </source>
</evidence>
<feature type="compositionally biased region" description="Polar residues" evidence="11">
    <location>
        <begin position="446"/>
        <end position="467"/>
    </location>
</feature>
<dbReference type="Gene3D" id="3.30.40.10">
    <property type="entry name" value="Zinc/RING finger domain, C3HC4 (zinc finger)"/>
    <property type="match status" value="1"/>
</dbReference>
<dbReference type="GO" id="GO:0016020">
    <property type="term" value="C:membrane"/>
    <property type="evidence" value="ECO:0007669"/>
    <property type="project" value="UniProtKB-SubCell"/>
</dbReference>
<dbReference type="UniPathway" id="UPA00143"/>
<dbReference type="InterPro" id="IPR024766">
    <property type="entry name" value="Znf_RING_H2"/>
</dbReference>
<evidence type="ECO:0000256" key="1">
    <source>
        <dbReference type="ARBA" id="ARBA00004370"/>
    </source>
</evidence>
<evidence type="ECO:0000256" key="10">
    <source>
        <dbReference type="PROSITE-ProRule" id="PRU00175"/>
    </source>
</evidence>
<protein>
    <recommendedName>
        <fullName evidence="12">RING-type domain-containing protein</fullName>
    </recommendedName>
</protein>
<dbReference type="GO" id="GO:0008270">
    <property type="term" value="F:zinc ion binding"/>
    <property type="evidence" value="ECO:0007669"/>
    <property type="project" value="UniProtKB-KW"/>
</dbReference>
<keyword evidence="3" id="KW-0812">Transmembrane</keyword>